<name>A0AAJ0UFZ5_HALSE</name>
<protein>
    <recommendedName>
        <fullName evidence="5">Putative pre-16S rRNA nuclease</fullName>
        <ecNumber evidence="5">3.1.-.-</ecNumber>
    </recommendedName>
</protein>
<dbReference type="Pfam" id="PF03652">
    <property type="entry name" value="RuvX"/>
    <property type="match status" value="1"/>
</dbReference>
<comment type="function">
    <text evidence="5">Could be a nuclease involved in processing of the 5'-end of pre-16S rRNA.</text>
</comment>
<dbReference type="SMART" id="SM00732">
    <property type="entry name" value="YqgFc"/>
    <property type="match status" value="1"/>
</dbReference>
<dbReference type="Gene3D" id="3.30.420.140">
    <property type="entry name" value="YqgF/RNase H-like domain"/>
    <property type="match status" value="1"/>
</dbReference>
<dbReference type="EC" id="3.1.-.-" evidence="5"/>
<dbReference type="InterPro" id="IPR037027">
    <property type="entry name" value="YqgF/RNaseH-like_dom_sf"/>
</dbReference>
<organism evidence="8 9">
    <name type="scientific">Halochromatium salexigens</name>
    <name type="common">Chromatium salexigens</name>
    <dbReference type="NCBI Taxonomy" id="49447"/>
    <lineage>
        <taxon>Bacteria</taxon>
        <taxon>Pseudomonadati</taxon>
        <taxon>Pseudomonadota</taxon>
        <taxon>Gammaproteobacteria</taxon>
        <taxon>Chromatiales</taxon>
        <taxon>Chromatiaceae</taxon>
        <taxon>Halochromatium</taxon>
    </lineage>
</organism>
<proteinExistence type="inferred from homology"/>
<dbReference type="EMBL" id="NHSF01000056">
    <property type="protein sequence ID" value="MBK5930754.1"/>
    <property type="molecule type" value="Genomic_DNA"/>
</dbReference>
<evidence type="ECO:0000256" key="6">
    <source>
        <dbReference type="SAM" id="MobiDB-lite"/>
    </source>
</evidence>
<dbReference type="InterPro" id="IPR005227">
    <property type="entry name" value="YqgF"/>
</dbReference>
<dbReference type="HAMAP" id="MF_00651">
    <property type="entry name" value="Nuclease_YqgF"/>
    <property type="match status" value="1"/>
</dbReference>
<keyword evidence="9" id="KW-1185">Reference proteome</keyword>
<comment type="subcellular location">
    <subcellularLocation>
        <location evidence="5">Cytoplasm</location>
    </subcellularLocation>
</comment>
<dbReference type="GO" id="GO:0000967">
    <property type="term" value="P:rRNA 5'-end processing"/>
    <property type="evidence" value="ECO:0007669"/>
    <property type="project" value="UniProtKB-UniRule"/>
</dbReference>
<comment type="similarity">
    <text evidence="5">Belongs to the YqgF HJR family.</text>
</comment>
<evidence type="ECO:0000259" key="7">
    <source>
        <dbReference type="SMART" id="SM00732"/>
    </source>
</evidence>
<dbReference type="AlphaFoldDB" id="A0AAJ0UFZ5"/>
<dbReference type="GO" id="GO:0004518">
    <property type="term" value="F:nuclease activity"/>
    <property type="evidence" value="ECO:0007669"/>
    <property type="project" value="UniProtKB-KW"/>
</dbReference>
<dbReference type="InterPro" id="IPR006641">
    <property type="entry name" value="YqgF/RNaseH-like_dom"/>
</dbReference>
<sequence>MVGSSSARPRPSAGNRPRNCSASISIYSAATLGTPERSGARDGSLDKPLATLLGFDFGPRKIGVAIGQTVTGTATALETVRAQGQRPDWKRLEAIIREWQPQAAVVGLPFNMDDSEEAWSERVHRFARQLQGRFGLSVHLVDERLTSHAARHDLELDRSARDDRIDAHAAKLILETWLTDARCRAPSASSPSRGAP</sequence>
<dbReference type="CDD" id="cd16964">
    <property type="entry name" value="YqgF"/>
    <property type="match status" value="1"/>
</dbReference>
<dbReference type="GO" id="GO:0016788">
    <property type="term" value="F:hydrolase activity, acting on ester bonds"/>
    <property type="evidence" value="ECO:0007669"/>
    <property type="project" value="UniProtKB-UniRule"/>
</dbReference>
<evidence type="ECO:0000256" key="2">
    <source>
        <dbReference type="ARBA" id="ARBA00022517"/>
    </source>
</evidence>
<dbReference type="NCBIfam" id="TIGR00250">
    <property type="entry name" value="RNAse_H_YqgF"/>
    <property type="match status" value="1"/>
</dbReference>
<keyword evidence="2 5" id="KW-0690">Ribosome biogenesis</keyword>
<evidence type="ECO:0000256" key="5">
    <source>
        <dbReference type="HAMAP-Rule" id="MF_00651"/>
    </source>
</evidence>
<feature type="domain" description="YqgF/RNase H-like" evidence="7">
    <location>
        <begin position="50"/>
        <end position="150"/>
    </location>
</feature>
<keyword evidence="3 5" id="KW-0540">Nuclease</keyword>
<reference evidence="8" key="2">
    <citation type="journal article" date="2020" name="Microorganisms">
        <title>Osmotic Adaptation and Compatible Solute Biosynthesis of Phototrophic Bacteria as Revealed from Genome Analyses.</title>
        <authorList>
            <person name="Imhoff J.F."/>
            <person name="Rahn T."/>
            <person name="Kunzel S."/>
            <person name="Keller A."/>
            <person name="Neulinger S.C."/>
        </authorList>
    </citation>
    <scope>NUCLEOTIDE SEQUENCE</scope>
    <source>
        <strain evidence="8">DSM 4395</strain>
    </source>
</reference>
<reference evidence="8" key="1">
    <citation type="submission" date="2017-05" db="EMBL/GenBank/DDBJ databases">
        <authorList>
            <person name="Imhoff J.F."/>
            <person name="Rahn T."/>
            <person name="Kuenzel S."/>
            <person name="Neulinger S.C."/>
        </authorList>
    </citation>
    <scope>NUCLEOTIDE SEQUENCE</scope>
    <source>
        <strain evidence="8">DSM 4395</strain>
    </source>
</reference>
<dbReference type="SUPFAM" id="SSF53098">
    <property type="entry name" value="Ribonuclease H-like"/>
    <property type="match status" value="1"/>
</dbReference>
<dbReference type="GO" id="GO:0005829">
    <property type="term" value="C:cytosol"/>
    <property type="evidence" value="ECO:0007669"/>
    <property type="project" value="TreeGrafter"/>
</dbReference>
<dbReference type="PANTHER" id="PTHR33317">
    <property type="entry name" value="POLYNUCLEOTIDYL TRANSFERASE, RIBONUCLEASE H-LIKE SUPERFAMILY PROTEIN"/>
    <property type="match status" value="1"/>
</dbReference>
<evidence type="ECO:0000313" key="8">
    <source>
        <dbReference type="EMBL" id="MBK5930754.1"/>
    </source>
</evidence>
<dbReference type="Proteomes" id="UP001296967">
    <property type="component" value="Unassembled WGS sequence"/>
</dbReference>
<evidence type="ECO:0000256" key="1">
    <source>
        <dbReference type="ARBA" id="ARBA00022490"/>
    </source>
</evidence>
<feature type="region of interest" description="Disordered" evidence="6">
    <location>
        <begin position="1"/>
        <end position="20"/>
    </location>
</feature>
<keyword evidence="1 5" id="KW-0963">Cytoplasm</keyword>
<keyword evidence="4 5" id="KW-0378">Hydrolase</keyword>
<evidence type="ECO:0000313" key="9">
    <source>
        <dbReference type="Proteomes" id="UP001296967"/>
    </source>
</evidence>
<gene>
    <name evidence="8" type="ORF">CCR82_09535</name>
</gene>
<evidence type="ECO:0000256" key="3">
    <source>
        <dbReference type="ARBA" id="ARBA00022722"/>
    </source>
</evidence>
<comment type="caution">
    <text evidence="8">The sequence shown here is derived from an EMBL/GenBank/DDBJ whole genome shotgun (WGS) entry which is preliminary data.</text>
</comment>
<accession>A0AAJ0UFZ5</accession>
<dbReference type="InterPro" id="IPR012337">
    <property type="entry name" value="RNaseH-like_sf"/>
</dbReference>
<evidence type="ECO:0000256" key="4">
    <source>
        <dbReference type="ARBA" id="ARBA00022801"/>
    </source>
</evidence>
<dbReference type="PANTHER" id="PTHR33317:SF4">
    <property type="entry name" value="POLYNUCLEOTIDYL TRANSFERASE, RIBONUCLEASE H-LIKE SUPERFAMILY PROTEIN"/>
    <property type="match status" value="1"/>
</dbReference>